<dbReference type="STRING" id="796943.HMPREF9625_00873"/>
<dbReference type="HOGENOM" id="CLU_036591_0_0_9"/>
<dbReference type="Pfam" id="PF04932">
    <property type="entry name" value="Wzy_C"/>
    <property type="match status" value="1"/>
</dbReference>
<feature type="transmembrane region" description="Helical" evidence="5">
    <location>
        <begin position="162"/>
        <end position="188"/>
    </location>
</feature>
<protein>
    <recommendedName>
        <fullName evidence="6">O-antigen ligase-related domain-containing protein</fullName>
    </recommendedName>
</protein>
<sequence>MEQLLEREKAKVEKDFYKIGGGISMIYLAIILLIYPLYIHDGYYDILQVKFKFFWVLTLAYTVIMLAFLLLHALTLKNGMRKPLYFSLFIREEEGKKKPFLATDIPFFFLILIFLISMIHSGYIYETWWGSTGRYMGSFTWLLLFFAYFFVSRFYRFKKIHLLFLSISIALQAAWGISDFFWMNLFHFFDLVEADYLKASFAGGIGNINGYTSLMISYTGLFAGLFIGEKQGKWSLLFLLMYAFTLLAAFYGMSDNVVFALFVLFLALPFFCFGKKERLLNCIDLYIAFFLVMKLATFFIPKANSSYQYGDKGFFLQLGFTTVPFLAIAVLGIIKLLVVKLKEERIEKVLKPIYFLIVVLILFAVVFVFYDANVSHRLSFLENYSNYFRFDDSWGSGRGFIWKMGLNYLTKKMPFSQVLLGYGPDGYLMLTNDNYKVAISQSHYQAIDNIHNEYLNLLLTIGVIGLISYLSLLLSSFKTLFTKNDRGEEGDFSERVFPFAAGLCLLCYVSQAVINIAVPMVLPVIFILSFMGLGEKVRAIGKVK</sequence>
<accession>G9WNE0</accession>
<evidence type="ECO:0000259" key="6">
    <source>
        <dbReference type="Pfam" id="PF04932"/>
    </source>
</evidence>
<evidence type="ECO:0000256" key="3">
    <source>
        <dbReference type="ARBA" id="ARBA00022989"/>
    </source>
</evidence>
<dbReference type="PANTHER" id="PTHR37422">
    <property type="entry name" value="TEICHURONIC ACID BIOSYNTHESIS PROTEIN TUAE"/>
    <property type="match status" value="1"/>
</dbReference>
<reference evidence="7" key="1">
    <citation type="submission" date="2011-08" db="EMBL/GenBank/DDBJ databases">
        <authorList>
            <consortium name="The Broad Institute Genome Sequencing Platform"/>
            <person name="Earl A."/>
            <person name="Ward D."/>
            <person name="Feldgarden M."/>
            <person name="Gevers D."/>
            <person name="Sizova M."/>
            <person name="Hazen A."/>
            <person name="Epstein S."/>
            <person name="Young S.K."/>
            <person name="Zeng Q."/>
            <person name="Gargeya S."/>
            <person name="Fitzgerald M."/>
            <person name="Haas B."/>
            <person name="Abouelleil A."/>
            <person name="Alvarado L."/>
            <person name="Arachchi H.M."/>
            <person name="Berlin A."/>
            <person name="Brown A."/>
            <person name="Chapman S.B."/>
            <person name="Chen Z."/>
            <person name="Dunbar C."/>
            <person name="Freedman E."/>
            <person name="Gearin G."/>
            <person name="Gellesch M."/>
            <person name="Goldberg J."/>
            <person name="Griggs A."/>
            <person name="Gujja S."/>
            <person name="Heiman D."/>
            <person name="Howarth C."/>
            <person name="Larson L."/>
            <person name="Lui A."/>
            <person name="MacDonald P.J.P."/>
            <person name="Montmayeur A."/>
            <person name="Murphy C."/>
            <person name="Neiman D."/>
            <person name="Pearson M."/>
            <person name="Priest M."/>
            <person name="Roberts A."/>
            <person name="Saif S."/>
            <person name="Shea T."/>
            <person name="Shenoy N."/>
            <person name="Sisk P."/>
            <person name="Stolte C."/>
            <person name="Sykes S."/>
            <person name="Wortman J."/>
            <person name="Nusbaum C."/>
            <person name="Birren B."/>
        </authorList>
    </citation>
    <scope>NUCLEOTIDE SEQUENCE</scope>
    <source>
        <strain evidence="7">ACB1</strain>
    </source>
</reference>
<dbReference type="EMBL" id="AFZC02000003">
    <property type="protein sequence ID" value="EHL11306.1"/>
    <property type="molecule type" value="Genomic_DNA"/>
</dbReference>
<reference evidence="7" key="2">
    <citation type="submission" date="2013-03" db="EMBL/GenBank/DDBJ databases">
        <title>The Genome Sequence of Oribacterium sp. ACB1.</title>
        <authorList>
            <consortium name="The Broad Institute Genomics Platform"/>
            <consortium name="The Broad Institute Genome Sequencing Center for Infectious Disease"/>
            <person name="Earl A."/>
            <person name="Ward D."/>
            <person name="Feldgarden M."/>
            <person name="Gevers D."/>
            <person name="Sizova M."/>
            <person name="Hazen A."/>
            <person name="Epstein S."/>
            <person name="Walker B."/>
            <person name="Young S."/>
            <person name="Zeng Q."/>
            <person name="Gargeya S."/>
            <person name="Fitzgerald M."/>
            <person name="Haas B."/>
            <person name="Abouelleil A."/>
            <person name="Allen A.W."/>
            <person name="Alvarado L."/>
            <person name="Arachchi H.M."/>
            <person name="Berlin A.M."/>
            <person name="Chapman S.B."/>
            <person name="Gainer-Dewar J."/>
            <person name="Goldberg J."/>
            <person name="Griggs A."/>
            <person name="Gujja S."/>
            <person name="Hansen M."/>
            <person name="Howarth C."/>
            <person name="Imamovic A."/>
            <person name="Ireland A."/>
            <person name="Larimer J."/>
            <person name="McCowan C."/>
            <person name="Murphy C."/>
            <person name="Pearson M."/>
            <person name="Poon T.W."/>
            <person name="Priest M."/>
            <person name="Roberts A."/>
            <person name="Saif S."/>
            <person name="Shea T."/>
            <person name="Sisk P."/>
            <person name="Sykes S."/>
            <person name="Wortman J."/>
            <person name="Nusbaum C."/>
            <person name="Birren B."/>
        </authorList>
    </citation>
    <scope>NUCLEOTIDE SEQUENCE [LARGE SCALE GENOMIC DNA]</scope>
    <source>
        <strain evidence="7">ACB1</strain>
    </source>
</reference>
<feature type="transmembrane region" description="Helical" evidence="5">
    <location>
        <begin position="257"/>
        <end position="273"/>
    </location>
</feature>
<name>G9WNE0_9FIRM</name>
<feature type="domain" description="O-antigen ligase-related" evidence="6">
    <location>
        <begin position="318"/>
        <end position="470"/>
    </location>
</feature>
<feature type="transmembrane region" description="Helical" evidence="5">
    <location>
        <begin position="208"/>
        <end position="227"/>
    </location>
</feature>
<keyword evidence="3 5" id="KW-1133">Transmembrane helix</keyword>
<feature type="transmembrane region" description="Helical" evidence="5">
    <location>
        <begin position="349"/>
        <end position="370"/>
    </location>
</feature>
<dbReference type="InterPro" id="IPR051533">
    <property type="entry name" value="WaaL-like"/>
</dbReference>
<feature type="transmembrane region" description="Helical" evidence="5">
    <location>
        <begin position="16"/>
        <end position="38"/>
    </location>
</feature>
<comment type="subcellular location">
    <subcellularLocation>
        <location evidence="1">Membrane</location>
        <topology evidence="1">Multi-pass membrane protein</topology>
    </subcellularLocation>
</comment>
<evidence type="ECO:0000313" key="7">
    <source>
        <dbReference type="EMBL" id="EHL11306.1"/>
    </source>
</evidence>
<gene>
    <name evidence="7" type="ORF">HMPREF9625_00873</name>
</gene>
<comment type="caution">
    <text evidence="7">The sequence shown here is derived from an EMBL/GenBank/DDBJ whole genome shotgun (WGS) entry which is preliminary data.</text>
</comment>
<evidence type="ECO:0000313" key="8">
    <source>
        <dbReference type="Proteomes" id="UP000018461"/>
    </source>
</evidence>
<evidence type="ECO:0000256" key="2">
    <source>
        <dbReference type="ARBA" id="ARBA00022692"/>
    </source>
</evidence>
<feature type="transmembrane region" description="Helical" evidence="5">
    <location>
        <begin position="135"/>
        <end position="155"/>
    </location>
</feature>
<evidence type="ECO:0000256" key="4">
    <source>
        <dbReference type="ARBA" id="ARBA00023136"/>
    </source>
</evidence>
<dbReference type="PATRIC" id="fig|796943.3.peg.1284"/>
<keyword evidence="8" id="KW-1185">Reference proteome</keyword>
<dbReference type="Proteomes" id="UP000018461">
    <property type="component" value="Unassembled WGS sequence"/>
</dbReference>
<evidence type="ECO:0000256" key="5">
    <source>
        <dbReference type="SAM" id="Phobius"/>
    </source>
</evidence>
<proteinExistence type="predicted"/>
<dbReference type="AlphaFoldDB" id="G9WNE0"/>
<dbReference type="PANTHER" id="PTHR37422:SF13">
    <property type="entry name" value="LIPOPOLYSACCHARIDE BIOSYNTHESIS PROTEIN PA4999-RELATED"/>
    <property type="match status" value="1"/>
</dbReference>
<feature type="transmembrane region" description="Helical" evidence="5">
    <location>
        <begin position="53"/>
        <end position="74"/>
    </location>
</feature>
<dbReference type="GO" id="GO:0016020">
    <property type="term" value="C:membrane"/>
    <property type="evidence" value="ECO:0007669"/>
    <property type="project" value="UniProtKB-SubCell"/>
</dbReference>
<feature type="transmembrane region" description="Helical" evidence="5">
    <location>
        <begin position="315"/>
        <end position="337"/>
    </location>
</feature>
<feature type="transmembrane region" description="Helical" evidence="5">
    <location>
        <begin position="454"/>
        <end position="475"/>
    </location>
</feature>
<feature type="transmembrane region" description="Helical" evidence="5">
    <location>
        <begin position="520"/>
        <end position="537"/>
    </location>
</feature>
<dbReference type="InterPro" id="IPR007016">
    <property type="entry name" value="O-antigen_ligase-rel_domated"/>
</dbReference>
<keyword evidence="4 5" id="KW-0472">Membrane</keyword>
<feature type="transmembrane region" description="Helical" evidence="5">
    <location>
        <begin position="234"/>
        <end position="251"/>
    </location>
</feature>
<organism evidence="7 8">
    <name type="scientific">Oribacterium parvum ACB1</name>
    <dbReference type="NCBI Taxonomy" id="796943"/>
    <lineage>
        <taxon>Bacteria</taxon>
        <taxon>Bacillati</taxon>
        <taxon>Bacillota</taxon>
        <taxon>Clostridia</taxon>
        <taxon>Lachnospirales</taxon>
        <taxon>Lachnospiraceae</taxon>
        <taxon>Oribacterium</taxon>
    </lineage>
</organism>
<feature type="transmembrane region" description="Helical" evidence="5">
    <location>
        <begin position="285"/>
        <end position="303"/>
    </location>
</feature>
<evidence type="ECO:0000256" key="1">
    <source>
        <dbReference type="ARBA" id="ARBA00004141"/>
    </source>
</evidence>
<feature type="transmembrane region" description="Helical" evidence="5">
    <location>
        <begin position="100"/>
        <end position="123"/>
    </location>
</feature>
<keyword evidence="2 5" id="KW-0812">Transmembrane</keyword>
<dbReference type="RefSeq" id="WP_009534731.1">
    <property type="nucleotide sequence ID" value="NZ_KE148312.1"/>
</dbReference>